<dbReference type="SMART" id="SM00642">
    <property type="entry name" value="Aamy"/>
    <property type="match status" value="1"/>
</dbReference>
<dbReference type="EMBL" id="JAXCGZ010009506">
    <property type="protein sequence ID" value="KAK7076941.1"/>
    <property type="molecule type" value="Genomic_DNA"/>
</dbReference>
<dbReference type="AlphaFoldDB" id="A0AAN9A1I4"/>
<dbReference type="GO" id="GO:0005975">
    <property type="term" value="P:carbohydrate metabolic process"/>
    <property type="evidence" value="ECO:0007669"/>
    <property type="project" value="InterPro"/>
</dbReference>
<comment type="caution">
    <text evidence="8">The sequence shown here is derived from an EMBL/GenBank/DDBJ whole genome shotgun (WGS) entry which is preliminary data.</text>
</comment>
<dbReference type="SUPFAM" id="SSF51445">
    <property type="entry name" value="(Trans)glycosidases"/>
    <property type="match status" value="1"/>
</dbReference>
<dbReference type="GO" id="GO:0004558">
    <property type="term" value="F:alpha-1,4-glucosidase activity"/>
    <property type="evidence" value="ECO:0007669"/>
    <property type="project" value="UniProtKB-EC"/>
</dbReference>
<keyword evidence="6" id="KW-0732">Signal</keyword>
<evidence type="ECO:0000256" key="1">
    <source>
        <dbReference type="ARBA" id="ARBA00001657"/>
    </source>
</evidence>
<keyword evidence="4" id="KW-0325">Glycoprotein</keyword>
<evidence type="ECO:0000259" key="7">
    <source>
        <dbReference type="SMART" id="SM00642"/>
    </source>
</evidence>
<dbReference type="InterPro" id="IPR017853">
    <property type="entry name" value="GH"/>
</dbReference>
<dbReference type="Gene3D" id="3.20.20.80">
    <property type="entry name" value="Glycosidases"/>
    <property type="match status" value="1"/>
</dbReference>
<dbReference type="Pfam" id="PF00128">
    <property type="entry name" value="Alpha-amylase"/>
    <property type="match status" value="1"/>
</dbReference>
<evidence type="ECO:0000256" key="4">
    <source>
        <dbReference type="ARBA" id="ARBA00023180"/>
    </source>
</evidence>
<dbReference type="InterPro" id="IPR045857">
    <property type="entry name" value="O16G_dom_2"/>
</dbReference>
<organism evidence="8 9">
    <name type="scientific">Halocaridina rubra</name>
    <name type="common">Hawaiian red shrimp</name>
    <dbReference type="NCBI Taxonomy" id="373956"/>
    <lineage>
        <taxon>Eukaryota</taxon>
        <taxon>Metazoa</taxon>
        <taxon>Ecdysozoa</taxon>
        <taxon>Arthropoda</taxon>
        <taxon>Crustacea</taxon>
        <taxon>Multicrustacea</taxon>
        <taxon>Malacostraca</taxon>
        <taxon>Eumalacostraca</taxon>
        <taxon>Eucarida</taxon>
        <taxon>Decapoda</taxon>
        <taxon>Pleocyemata</taxon>
        <taxon>Caridea</taxon>
        <taxon>Atyoidea</taxon>
        <taxon>Atyidae</taxon>
        <taxon>Halocaridina</taxon>
    </lineage>
</organism>
<evidence type="ECO:0000313" key="9">
    <source>
        <dbReference type="Proteomes" id="UP001381693"/>
    </source>
</evidence>
<dbReference type="FunFam" id="3.90.400.10:FF:000001">
    <property type="entry name" value="Maltase A3, isoform A"/>
    <property type="match status" value="1"/>
</dbReference>
<feature type="chain" id="PRO_5042826968" description="alpha-glucosidase" evidence="6">
    <location>
        <begin position="26"/>
        <end position="583"/>
    </location>
</feature>
<dbReference type="PANTHER" id="PTHR10357:SF179">
    <property type="entry name" value="NEUTRAL AND BASIC AMINO ACID TRANSPORT PROTEIN RBAT"/>
    <property type="match status" value="1"/>
</dbReference>
<name>A0AAN9A1I4_HALRR</name>
<reference evidence="8 9" key="1">
    <citation type="submission" date="2023-11" db="EMBL/GenBank/DDBJ databases">
        <title>Halocaridina rubra genome assembly.</title>
        <authorList>
            <person name="Smith C."/>
        </authorList>
    </citation>
    <scope>NUCLEOTIDE SEQUENCE [LARGE SCALE GENOMIC DNA]</scope>
    <source>
        <strain evidence="8">EP-1</strain>
        <tissue evidence="8">Whole</tissue>
    </source>
</reference>
<dbReference type="Gene3D" id="2.60.40.1180">
    <property type="entry name" value="Golgi alpha-mannosidase II"/>
    <property type="match status" value="1"/>
</dbReference>
<evidence type="ECO:0000313" key="8">
    <source>
        <dbReference type="EMBL" id="KAK7076941.1"/>
    </source>
</evidence>
<gene>
    <name evidence="8" type="ORF">SK128_021884</name>
</gene>
<dbReference type="InterPro" id="IPR006047">
    <property type="entry name" value="GH13_cat_dom"/>
</dbReference>
<dbReference type="CDD" id="cd11328">
    <property type="entry name" value="AmyAc_maltase"/>
    <property type="match status" value="1"/>
</dbReference>
<keyword evidence="5" id="KW-0378">Hydrolase</keyword>
<evidence type="ECO:0000256" key="2">
    <source>
        <dbReference type="ARBA" id="ARBA00008061"/>
    </source>
</evidence>
<sequence length="583" mass="66361">MSCMASITYVVIALVSGVFVETAIAQSVPFFHDTVIYQVYPRSFYDGIPDGTGDLKGVASKVDYLKELGIGAVWFSPIFSSPMADFGYDISNFTEIDPIFGTMQDFDDLLVTLHANDMKVIMDLVPNHSSDEHEWFQKSIQMIDPYTDYYVWADPLGFNATGDPIYPNNWVNAFRGHAWTWVEERQQFYLHQFLTKQPDLNYRFPPVVEEMRNVLRFWLDKGVDGFRVDAFDHLVEVEDVYQDEPVAIDSGIDDPLDYGYLNHTLTMNQPGTYLVLRELRLVVDEYQDKLLMVEAGGMEYYGNETFPLAHFPFNFLIIGILHNRTDFTGNNIKYAIDQWMDNMPEGMWPNWVLGNHDNRRVGSRIGADLVDCLNMLMLLLPGTPINYYGEEIGMLDTWISWEDTQDPQGCNYGPDGYEAKSRDPERTPMQWDDTNFAGFTTYNDTWLPVNENYITLNVKAQQESEFSHLKVYQNLTRLRQEPAFRSMNAAYPVITELIFSVLRYAQNEEMYLLVINTSEEPVVVNLHHSASFQLPDTGVVVLRSASDTSVETSPGSVVSLDSVPLVGGEGIVFSLGLSSTDLA</sequence>
<evidence type="ECO:0000256" key="6">
    <source>
        <dbReference type="SAM" id="SignalP"/>
    </source>
</evidence>
<keyword evidence="9" id="KW-1185">Reference proteome</keyword>
<comment type="catalytic activity">
    <reaction evidence="1">
        <text>Hydrolysis of terminal, non-reducing (1-&gt;4)-linked alpha-D-glucose residues with release of alpha-D-glucose.</text>
        <dbReference type="EC" id="3.2.1.20"/>
    </reaction>
</comment>
<dbReference type="PANTHER" id="PTHR10357">
    <property type="entry name" value="ALPHA-AMYLASE FAMILY MEMBER"/>
    <property type="match status" value="1"/>
</dbReference>
<dbReference type="InterPro" id="IPR013780">
    <property type="entry name" value="Glyco_hydro_b"/>
</dbReference>
<protein>
    <recommendedName>
        <fullName evidence="3">alpha-glucosidase</fullName>
        <ecNumber evidence="3">3.2.1.20</ecNumber>
    </recommendedName>
</protein>
<comment type="similarity">
    <text evidence="2">Belongs to the glycosyl hydrolase 13 family.</text>
</comment>
<evidence type="ECO:0000256" key="3">
    <source>
        <dbReference type="ARBA" id="ARBA00012741"/>
    </source>
</evidence>
<feature type="domain" description="Glycosyl hydrolase family 13 catalytic" evidence="7">
    <location>
        <begin position="38"/>
        <end position="426"/>
    </location>
</feature>
<keyword evidence="5" id="KW-0326">Glycosidase</keyword>
<accession>A0AAN9A1I4</accession>
<dbReference type="Proteomes" id="UP001381693">
    <property type="component" value="Unassembled WGS sequence"/>
</dbReference>
<dbReference type="Gene3D" id="3.90.400.10">
    <property type="entry name" value="Oligo-1,6-glucosidase, Domain 2"/>
    <property type="match status" value="1"/>
</dbReference>
<proteinExistence type="inferred from homology"/>
<evidence type="ECO:0000256" key="5">
    <source>
        <dbReference type="ARBA" id="ARBA00023295"/>
    </source>
</evidence>
<dbReference type="EC" id="3.2.1.20" evidence="3"/>
<feature type="signal peptide" evidence="6">
    <location>
        <begin position="1"/>
        <end position="25"/>
    </location>
</feature>